<keyword evidence="12" id="KW-1185">Reference proteome</keyword>
<evidence type="ECO:0000259" key="10">
    <source>
        <dbReference type="Pfam" id="PF08240"/>
    </source>
</evidence>
<dbReference type="PANTHER" id="PTHR42940">
    <property type="entry name" value="ALCOHOL DEHYDROGENASE 1-RELATED"/>
    <property type="match status" value="1"/>
</dbReference>
<comment type="cofactor">
    <cofactor evidence="1 8">
        <name>Zn(2+)</name>
        <dbReference type="ChEBI" id="CHEBI:29105"/>
    </cofactor>
</comment>
<sequence length="364" mass="37709">MIRSAIFDGPHLPLRVEASDRPALRPGEALVRVSLCTVCGSDLHTFLGRRKEKTPCVLGHEPVGVVEEVAGEVLAVGGEPVRVGDRVVWSVAVSCGACFFCTHGLPQKCESLRKYGHEPVTPQCGPLGGLSTHCHLLGGTAIVKVPANLPDGVAAPAGCATATVAAMLRAAGKNLSPPPFPDDGESGSCVVLGLGMLGLTACAWAEALGITAIACDVSDARLAQAARFGARHLAKPDALADLVKSVTHGRGADTALELSGAPEAARVSLEVLRVGGTAVWAGAVFPTDPVPVLPEQVIRRCLTVTGVHNYAPPDLDAAVQFLAANHVRFPFAELVAKSFPLADVNGAFRFAEAERPVRVAVVCD</sequence>
<evidence type="ECO:0000256" key="1">
    <source>
        <dbReference type="ARBA" id="ARBA00001947"/>
    </source>
</evidence>
<evidence type="ECO:0000313" key="12">
    <source>
        <dbReference type="Proteomes" id="UP001272242"/>
    </source>
</evidence>
<keyword evidence="6" id="KW-0560">Oxidoreductase</keyword>
<keyword evidence="7" id="KW-0520">NAD</keyword>
<comment type="caution">
    <text evidence="11">The sequence shown here is derived from an EMBL/GenBank/DDBJ whole genome shotgun (WGS) entry which is preliminary data.</text>
</comment>
<protein>
    <recommendedName>
        <fullName evidence="3">alcohol dehydrogenase</fullName>
        <ecNumber evidence="3">1.1.1.1</ecNumber>
    </recommendedName>
</protein>
<name>A0ABU5F6L7_9BACT</name>
<dbReference type="InterPro" id="IPR017743">
    <property type="entry name" value="ADH_phosphonate_catab-assoc"/>
</dbReference>
<dbReference type="PROSITE" id="PS00059">
    <property type="entry name" value="ADH_ZINC"/>
    <property type="match status" value="1"/>
</dbReference>
<dbReference type="InterPro" id="IPR002328">
    <property type="entry name" value="ADH_Zn_CS"/>
</dbReference>
<keyword evidence="5 8" id="KW-0862">Zinc</keyword>
<dbReference type="Gene3D" id="3.90.180.10">
    <property type="entry name" value="Medium-chain alcohol dehydrogenases, catalytic domain"/>
    <property type="match status" value="1"/>
</dbReference>
<dbReference type="NCBIfam" id="TIGR03366">
    <property type="entry name" value="HpnZ_proposed"/>
    <property type="match status" value="1"/>
</dbReference>
<dbReference type="Proteomes" id="UP001272242">
    <property type="component" value="Unassembled WGS sequence"/>
</dbReference>
<evidence type="ECO:0000256" key="5">
    <source>
        <dbReference type="ARBA" id="ARBA00022833"/>
    </source>
</evidence>
<evidence type="ECO:0000256" key="8">
    <source>
        <dbReference type="RuleBase" id="RU361277"/>
    </source>
</evidence>
<dbReference type="RefSeq" id="WP_320689260.1">
    <property type="nucleotide sequence ID" value="NZ_JAXBLV010000227.1"/>
</dbReference>
<evidence type="ECO:0000256" key="2">
    <source>
        <dbReference type="ARBA" id="ARBA00008072"/>
    </source>
</evidence>
<comment type="similarity">
    <text evidence="2 8">Belongs to the zinc-containing alcohol dehydrogenase family.</text>
</comment>
<dbReference type="EC" id="1.1.1.1" evidence="3"/>
<dbReference type="EMBL" id="JAXBLV010000227">
    <property type="protein sequence ID" value="MDY3562996.1"/>
    <property type="molecule type" value="Genomic_DNA"/>
</dbReference>
<dbReference type="InterPro" id="IPR013154">
    <property type="entry name" value="ADH-like_N"/>
</dbReference>
<dbReference type="Pfam" id="PF08240">
    <property type="entry name" value="ADH_N"/>
    <property type="match status" value="1"/>
</dbReference>
<dbReference type="PANTHER" id="PTHR42940:SF3">
    <property type="entry name" value="ALCOHOL DEHYDROGENASE 1-RELATED"/>
    <property type="match status" value="1"/>
</dbReference>
<evidence type="ECO:0000256" key="3">
    <source>
        <dbReference type="ARBA" id="ARBA00013190"/>
    </source>
</evidence>
<dbReference type="CDD" id="cd08231">
    <property type="entry name" value="MDR_TM0436_like"/>
    <property type="match status" value="1"/>
</dbReference>
<organism evidence="11 12">
    <name type="scientific">Gemmata algarum</name>
    <dbReference type="NCBI Taxonomy" id="2975278"/>
    <lineage>
        <taxon>Bacteria</taxon>
        <taxon>Pseudomonadati</taxon>
        <taxon>Planctomycetota</taxon>
        <taxon>Planctomycetia</taxon>
        <taxon>Gemmatales</taxon>
        <taxon>Gemmataceae</taxon>
        <taxon>Gemmata</taxon>
    </lineage>
</organism>
<dbReference type="InterPro" id="IPR013149">
    <property type="entry name" value="ADH-like_C"/>
</dbReference>
<dbReference type="Pfam" id="PF00107">
    <property type="entry name" value="ADH_zinc_N"/>
    <property type="match status" value="1"/>
</dbReference>
<gene>
    <name evidence="11" type="ORF">R5W23_004479</name>
</gene>
<feature type="domain" description="Alcohol dehydrogenase-like N-terminal" evidence="10">
    <location>
        <begin position="26"/>
        <end position="136"/>
    </location>
</feature>
<evidence type="ECO:0000256" key="4">
    <source>
        <dbReference type="ARBA" id="ARBA00022723"/>
    </source>
</evidence>
<accession>A0ABU5F6L7</accession>
<dbReference type="InterPro" id="IPR011032">
    <property type="entry name" value="GroES-like_sf"/>
</dbReference>
<keyword evidence="4 8" id="KW-0479">Metal-binding</keyword>
<reference evidence="12" key="1">
    <citation type="journal article" date="2023" name="Mar. Drugs">
        <title>Gemmata algarum, a Novel Planctomycete Isolated from an Algal Mat, Displays Antimicrobial Activity.</title>
        <authorList>
            <person name="Kumar G."/>
            <person name="Kallscheuer N."/>
            <person name="Kashif M."/>
            <person name="Ahamad S."/>
            <person name="Jagadeeshwari U."/>
            <person name="Pannikurungottu S."/>
            <person name="Haufschild T."/>
            <person name="Kabuu M."/>
            <person name="Sasikala C."/>
            <person name="Jogler C."/>
            <person name="Ramana C."/>
        </authorList>
    </citation>
    <scope>NUCLEOTIDE SEQUENCE [LARGE SCALE GENOMIC DNA]</scope>
    <source>
        <strain evidence="12">JC673</strain>
    </source>
</reference>
<evidence type="ECO:0000256" key="6">
    <source>
        <dbReference type="ARBA" id="ARBA00023002"/>
    </source>
</evidence>
<dbReference type="SUPFAM" id="SSF51735">
    <property type="entry name" value="NAD(P)-binding Rossmann-fold domains"/>
    <property type="match status" value="1"/>
</dbReference>
<feature type="domain" description="Alcohol dehydrogenase-like C-terminal" evidence="9">
    <location>
        <begin position="197"/>
        <end position="323"/>
    </location>
</feature>
<evidence type="ECO:0000259" key="9">
    <source>
        <dbReference type="Pfam" id="PF00107"/>
    </source>
</evidence>
<dbReference type="InterPro" id="IPR036291">
    <property type="entry name" value="NAD(P)-bd_dom_sf"/>
</dbReference>
<evidence type="ECO:0000313" key="11">
    <source>
        <dbReference type="EMBL" id="MDY3562996.1"/>
    </source>
</evidence>
<dbReference type="SUPFAM" id="SSF50129">
    <property type="entry name" value="GroES-like"/>
    <property type="match status" value="1"/>
</dbReference>
<dbReference type="Gene3D" id="3.40.50.720">
    <property type="entry name" value="NAD(P)-binding Rossmann-like Domain"/>
    <property type="match status" value="1"/>
</dbReference>
<evidence type="ECO:0000256" key="7">
    <source>
        <dbReference type="ARBA" id="ARBA00023027"/>
    </source>
</evidence>
<proteinExistence type="inferred from homology"/>